<dbReference type="PANTHER" id="PTHR43394">
    <property type="entry name" value="ATP-DEPENDENT PERMEASE MDL1, MITOCHONDRIAL"/>
    <property type="match status" value="1"/>
</dbReference>
<dbReference type="InterPro" id="IPR003593">
    <property type="entry name" value="AAA+_ATPase"/>
</dbReference>
<dbReference type="CDD" id="cd03249">
    <property type="entry name" value="ABC_MTABC3_MDL1_MDL2"/>
    <property type="match status" value="1"/>
</dbReference>
<keyword evidence="7 9" id="KW-1133">Transmembrane helix</keyword>
<evidence type="ECO:0000313" key="12">
    <source>
        <dbReference type="EMBL" id="EFC46316.1"/>
    </source>
</evidence>
<dbReference type="InterPro" id="IPR003439">
    <property type="entry name" value="ABC_transporter-like_ATP-bd"/>
</dbReference>
<keyword evidence="6" id="KW-0067">ATP-binding</keyword>
<dbReference type="InterPro" id="IPR039421">
    <property type="entry name" value="Type_1_exporter"/>
</dbReference>
<dbReference type="GO" id="GO:0016887">
    <property type="term" value="F:ATP hydrolysis activity"/>
    <property type="evidence" value="ECO:0007669"/>
    <property type="project" value="InterPro"/>
</dbReference>
<dbReference type="SMART" id="SM00382">
    <property type="entry name" value="AAA"/>
    <property type="match status" value="1"/>
</dbReference>
<dbReference type="GeneID" id="8851380"/>
<evidence type="ECO:0000256" key="4">
    <source>
        <dbReference type="ARBA" id="ARBA00022692"/>
    </source>
</evidence>
<evidence type="ECO:0000256" key="3">
    <source>
        <dbReference type="ARBA" id="ARBA00022448"/>
    </source>
</evidence>
<dbReference type="PANTHER" id="PTHR43394:SF27">
    <property type="entry name" value="ATP-DEPENDENT TRANSLOCASE ABCB1-LIKE"/>
    <property type="match status" value="1"/>
</dbReference>
<dbReference type="PROSITE" id="PS00211">
    <property type="entry name" value="ABC_TRANSPORTER_1"/>
    <property type="match status" value="1"/>
</dbReference>
<dbReference type="SUPFAM" id="SSF90123">
    <property type="entry name" value="ABC transporter transmembrane region"/>
    <property type="match status" value="1"/>
</dbReference>
<evidence type="ECO:0000256" key="7">
    <source>
        <dbReference type="ARBA" id="ARBA00022989"/>
    </source>
</evidence>
<sequence length="562" mass="60953">MGDLVNVFSPTKADGTAITVAEQKSLISTYAGQFAIIAAGSAIANFMSQFFLNWASERIGVALRGAYFDSLTTQEMGFFDIKKVGSLTITLSEDISRIQEIYTVKLATLFQNMTQFIVGVVLALTTGWEMALVMISTTPLMVLGVVVLGGIIRKLTLKINKANDHSAAIATEVTSCMRTVRSMAGEEKERSRYKRDVRKMYLAGIGKSFSLGATFGLLTAILWGTAALAFWFGGGLVVESKMNIGSMMKIFGLSLFAIMGISGTGGFFPDYTKAMVSQKTVLKILKRKAAIPFQGGKTLEKIIGNVTFANVDFIYPSRPNVTVLKNFSLDIKAGEAAALVGPSGSGKSTIVGLLERFYEPASGKVYLDGVDLAELDPMWLHRNLGIVTQGKLFATTIYKNIAYAIGEENTSMEQVIEAAKSANCHSFIMDLPEGYNTLLGERGVSLSGGQKQRVCIARALLQNPKILLLDEATSALDTESEALVQAALDLLMKGRTTICIAHRLSTVRNSDKICVLAKGVLKETGTHEELMKIPNGIYMNLAQKQMLFSHEQDLEVTLDVLQ</sequence>
<dbReference type="PROSITE" id="PS50929">
    <property type="entry name" value="ABC_TM1F"/>
    <property type="match status" value="1"/>
</dbReference>
<evidence type="ECO:0000259" key="11">
    <source>
        <dbReference type="PROSITE" id="PS50929"/>
    </source>
</evidence>
<keyword evidence="8 9" id="KW-0472">Membrane</keyword>
<dbReference type="InterPro" id="IPR027417">
    <property type="entry name" value="P-loop_NTPase"/>
</dbReference>
<dbReference type="EMBL" id="GG738859">
    <property type="protein sequence ID" value="EFC46316.1"/>
    <property type="molecule type" value="Genomic_DNA"/>
</dbReference>
<dbReference type="PROSITE" id="PS50893">
    <property type="entry name" value="ABC_TRANSPORTER_2"/>
    <property type="match status" value="1"/>
</dbReference>
<evidence type="ECO:0000313" key="13">
    <source>
        <dbReference type="Proteomes" id="UP000006671"/>
    </source>
</evidence>
<evidence type="ECO:0000256" key="8">
    <source>
        <dbReference type="ARBA" id="ARBA00023136"/>
    </source>
</evidence>
<dbReference type="GO" id="GO:0090374">
    <property type="term" value="P:oligopeptide export from mitochondrion"/>
    <property type="evidence" value="ECO:0007669"/>
    <property type="project" value="TreeGrafter"/>
</dbReference>
<dbReference type="CDD" id="cd18577">
    <property type="entry name" value="ABC_6TM_Pgp_ABCB1_D1_like"/>
    <property type="match status" value="1"/>
</dbReference>
<dbReference type="Proteomes" id="UP000006671">
    <property type="component" value="Unassembled WGS sequence"/>
</dbReference>
<accession>D2V9W1</accession>
<dbReference type="STRING" id="5762.D2V9W1"/>
<dbReference type="OMA" id="FACATEF"/>
<dbReference type="Pfam" id="PF00664">
    <property type="entry name" value="ABC_membrane"/>
    <property type="match status" value="1"/>
</dbReference>
<reference evidence="12 13" key="1">
    <citation type="journal article" date="2010" name="Cell">
        <title>The genome of Naegleria gruberi illuminates early eukaryotic versatility.</title>
        <authorList>
            <person name="Fritz-Laylin L.K."/>
            <person name="Prochnik S.E."/>
            <person name="Ginger M.L."/>
            <person name="Dacks J.B."/>
            <person name="Carpenter M.L."/>
            <person name="Field M.C."/>
            <person name="Kuo A."/>
            <person name="Paredez A."/>
            <person name="Chapman J."/>
            <person name="Pham J."/>
            <person name="Shu S."/>
            <person name="Neupane R."/>
            <person name="Cipriano M."/>
            <person name="Mancuso J."/>
            <person name="Tu H."/>
            <person name="Salamov A."/>
            <person name="Lindquist E."/>
            <person name="Shapiro H."/>
            <person name="Lucas S."/>
            <person name="Grigoriev I.V."/>
            <person name="Cande W.Z."/>
            <person name="Fulton C."/>
            <person name="Rokhsar D.S."/>
            <person name="Dawson S.C."/>
        </authorList>
    </citation>
    <scope>NUCLEOTIDE SEQUENCE [LARGE SCALE GENOMIC DNA]</scope>
    <source>
        <strain evidence="12 13">NEG-M</strain>
    </source>
</reference>
<feature type="transmembrane region" description="Helical" evidence="9">
    <location>
        <begin position="106"/>
        <end position="124"/>
    </location>
</feature>
<dbReference type="InParanoid" id="D2V9W1"/>
<evidence type="ECO:0000256" key="1">
    <source>
        <dbReference type="ARBA" id="ARBA00004141"/>
    </source>
</evidence>
<feature type="domain" description="ABC transporter" evidence="10">
    <location>
        <begin position="306"/>
        <end position="543"/>
    </location>
</feature>
<proteinExistence type="inferred from homology"/>
<comment type="subcellular location">
    <subcellularLocation>
        <location evidence="1">Membrane</location>
        <topology evidence="1">Multi-pass membrane protein</topology>
    </subcellularLocation>
</comment>
<keyword evidence="4 9" id="KW-0812">Transmembrane</keyword>
<name>D2V9W1_NAEGR</name>
<evidence type="ECO:0000256" key="5">
    <source>
        <dbReference type="ARBA" id="ARBA00022741"/>
    </source>
</evidence>
<comment type="similarity">
    <text evidence="2">Belongs to the ABC transporter superfamily. ABCB family. Multidrug resistance exporter (TC 3.A.1.201) subfamily.</text>
</comment>
<evidence type="ECO:0000256" key="9">
    <source>
        <dbReference type="SAM" id="Phobius"/>
    </source>
</evidence>
<evidence type="ECO:0000259" key="10">
    <source>
        <dbReference type="PROSITE" id="PS50893"/>
    </source>
</evidence>
<dbReference type="InterPro" id="IPR011527">
    <property type="entry name" value="ABC1_TM_dom"/>
</dbReference>
<dbReference type="RefSeq" id="XP_002679060.1">
    <property type="nucleotide sequence ID" value="XM_002679014.1"/>
</dbReference>
<gene>
    <name evidence="12" type="ORF">NAEGRDRAFT_32327</name>
</gene>
<dbReference type="Pfam" id="PF00005">
    <property type="entry name" value="ABC_tran"/>
    <property type="match status" value="1"/>
</dbReference>
<dbReference type="InterPro" id="IPR017871">
    <property type="entry name" value="ABC_transporter-like_CS"/>
</dbReference>
<dbReference type="SUPFAM" id="SSF52540">
    <property type="entry name" value="P-loop containing nucleoside triphosphate hydrolases"/>
    <property type="match status" value="1"/>
</dbReference>
<keyword evidence="5" id="KW-0547">Nucleotide-binding</keyword>
<dbReference type="KEGG" id="ngr:NAEGRDRAFT_32327"/>
<dbReference type="InterPro" id="IPR036640">
    <property type="entry name" value="ABC1_TM_sf"/>
</dbReference>
<dbReference type="OrthoDB" id="6500128at2759"/>
<feature type="transmembrane region" description="Helical" evidence="9">
    <location>
        <begin position="200"/>
        <end position="230"/>
    </location>
</feature>
<dbReference type="Gene3D" id="1.20.1560.10">
    <property type="entry name" value="ABC transporter type 1, transmembrane domain"/>
    <property type="match status" value="1"/>
</dbReference>
<keyword evidence="3" id="KW-0813">Transport</keyword>
<dbReference type="Gene3D" id="3.40.50.300">
    <property type="entry name" value="P-loop containing nucleotide triphosphate hydrolases"/>
    <property type="match status" value="1"/>
</dbReference>
<evidence type="ECO:0000256" key="6">
    <source>
        <dbReference type="ARBA" id="ARBA00022840"/>
    </source>
</evidence>
<dbReference type="eggNOG" id="KOG0055">
    <property type="taxonomic scope" value="Eukaryota"/>
</dbReference>
<dbReference type="FunFam" id="3.40.50.300:FF:000205">
    <property type="entry name" value="ABC transporter B family member 4"/>
    <property type="match status" value="1"/>
</dbReference>
<dbReference type="VEuPathDB" id="AmoebaDB:NAEGRDRAFT_32327"/>
<feature type="transmembrane region" description="Helical" evidence="9">
    <location>
        <begin position="34"/>
        <end position="55"/>
    </location>
</feature>
<organism evidence="13">
    <name type="scientific">Naegleria gruberi</name>
    <name type="common">Amoeba</name>
    <dbReference type="NCBI Taxonomy" id="5762"/>
    <lineage>
        <taxon>Eukaryota</taxon>
        <taxon>Discoba</taxon>
        <taxon>Heterolobosea</taxon>
        <taxon>Tetramitia</taxon>
        <taxon>Eutetramitia</taxon>
        <taxon>Vahlkampfiidae</taxon>
        <taxon>Naegleria</taxon>
    </lineage>
</organism>
<feature type="transmembrane region" description="Helical" evidence="9">
    <location>
        <begin position="250"/>
        <end position="269"/>
    </location>
</feature>
<dbReference type="GO" id="GO:0015421">
    <property type="term" value="F:ABC-type oligopeptide transporter activity"/>
    <property type="evidence" value="ECO:0007669"/>
    <property type="project" value="TreeGrafter"/>
</dbReference>
<dbReference type="GO" id="GO:0005743">
    <property type="term" value="C:mitochondrial inner membrane"/>
    <property type="evidence" value="ECO:0007669"/>
    <property type="project" value="TreeGrafter"/>
</dbReference>
<feature type="domain" description="ABC transmembrane type-1" evidence="11">
    <location>
        <begin position="1"/>
        <end position="273"/>
    </location>
</feature>
<keyword evidence="13" id="KW-1185">Reference proteome</keyword>
<evidence type="ECO:0000256" key="2">
    <source>
        <dbReference type="ARBA" id="ARBA00007577"/>
    </source>
</evidence>
<protein>
    <submittedName>
        <fullName evidence="12">Predicted protein</fullName>
    </submittedName>
</protein>
<feature type="transmembrane region" description="Helical" evidence="9">
    <location>
        <begin position="130"/>
        <end position="152"/>
    </location>
</feature>
<dbReference type="GO" id="GO:0005524">
    <property type="term" value="F:ATP binding"/>
    <property type="evidence" value="ECO:0007669"/>
    <property type="project" value="UniProtKB-KW"/>
</dbReference>
<dbReference type="AlphaFoldDB" id="D2V9W1"/>